<keyword evidence="3" id="KW-1185">Reference proteome</keyword>
<name>A0A371EAR1_MUCPR</name>
<dbReference type="PROSITE" id="PS50994">
    <property type="entry name" value="INTEGRASE"/>
    <property type="match status" value="1"/>
</dbReference>
<comment type="caution">
    <text evidence="2">The sequence shown here is derived from an EMBL/GenBank/DDBJ whole genome shotgun (WGS) entry which is preliminary data.</text>
</comment>
<dbReference type="Proteomes" id="UP000257109">
    <property type="component" value="Unassembled WGS sequence"/>
</dbReference>
<dbReference type="InterPro" id="IPR012337">
    <property type="entry name" value="RNaseH-like_sf"/>
</dbReference>
<dbReference type="Gene3D" id="3.30.420.10">
    <property type="entry name" value="Ribonuclease H-like superfamily/Ribonuclease H"/>
    <property type="match status" value="1"/>
</dbReference>
<accession>A0A371EAR1</accession>
<organism evidence="2 3">
    <name type="scientific">Mucuna pruriens</name>
    <name type="common">Velvet bean</name>
    <name type="synonym">Dolichos pruriens</name>
    <dbReference type="NCBI Taxonomy" id="157652"/>
    <lineage>
        <taxon>Eukaryota</taxon>
        <taxon>Viridiplantae</taxon>
        <taxon>Streptophyta</taxon>
        <taxon>Embryophyta</taxon>
        <taxon>Tracheophyta</taxon>
        <taxon>Spermatophyta</taxon>
        <taxon>Magnoliopsida</taxon>
        <taxon>eudicotyledons</taxon>
        <taxon>Gunneridae</taxon>
        <taxon>Pentapetalae</taxon>
        <taxon>rosids</taxon>
        <taxon>fabids</taxon>
        <taxon>Fabales</taxon>
        <taxon>Fabaceae</taxon>
        <taxon>Papilionoideae</taxon>
        <taxon>50 kb inversion clade</taxon>
        <taxon>NPAAA clade</taxon>
        <taxon>indigoferoid/millettioid clade</taxon>
        <taxon>Phaseoleae</taxon>
        <taxon>Mucuna</taxon>
    </lineage>
</organism>
<gene>
    <name evidence="2" type="primary">pol</name>
    <name evidence="2" type="ORF">CR513_58486</name>
</gene>
<proteinExistence type="predicted"/>
<dbReference type="InterPro" id="IPR036397">
    <property type="entry name" value="RNaseH_sf"/>
</dbReference>
<reference evidence="2" key="1">
    <citation type="submission" date="2018-05" db="EMBL/GenBank/DDBJ databases">
        <title>Draft genome of Mucuna pruriens seed.</title>
        <authorList>
            <person name="Nnadi N.E."/>
            <person name="Vos R."/>
            <person name="Hasami M.H."/>
            <person name="Devisetty U.K."/>
            <person name="Aguiy J.C."/>
        </authorList>
    </citation>
    <scope>NUCLEOTIDE SEQUENCE [LARGE SCALE GENOMIC DNA]</scope>
    <source>
        <strain evidence="2">JCA_2017</strain>
    </source>
</reference>
<dbReference type="PANTHER" id="PTHR37984:SF5">
    <property type="entry name" value="PROTEIN NYNRIN-LIKE"/>
    <property type="match status" value="1"/>
</dbReference>
<dbReference type="GO" id="GO:0015074">
    <property type="term" value="P:DNA integration"/>
    <property type="evidence" value="ECO:0007669"/>
    <property type="project" value="InterPro"/>
</dbReference>
<dbReference type="EMBL" id="QJKJ01015075">
    <property type="protein sequence ID" value="RDX63125.1"/>
    <property type="molecule type" value="Genomic_DNA"/>
</dbReference>
<dbReference type="GO" id="GO:0003676">
    <property type="term" value="F:nucleic acid binding"/>
    <property type="evidence" value="ECO:0007669"/>
    <property type="project" value="InterPro"/>
</dbReference>
<dbReference type="PANTHER" id="PTHR37984">
    <property type="entry name" value="PROTEIN CBG26694"/>
    <property type="match status" value="1"/>
</dbReference>
<dbReference type="OrthoDB" id="1433105at2759"/>
<protein>
    <submittedName>
        <fullName evidence="2">Pol polyprotein</fullName>
    </submittedName>
</protein>
<dbReference type="InterPro" id="IPR050951">
    <property type="entry name" value="Retrovirus_Pol_polyprotein"/>
</dbReference>
<sequence>MNYVKKCDKCQRFADVRQAPLERLHVMTSLWPFYRWGIDILGPFPIAPGQLKFLIVAVDYFTKWVEVEPVATIIAERIKRFVWKRIVCRFGLPAEIVSDNGTQFASSTTAKFC</sequence>
<feature type="non-terminal residue" evidence="2">
    <location>
        <position position="1"/>
    </location>
</feature>
<evidence type="ECO:0000259" key="1">
    <source>
        <dbReference type="PROSITE" id="PS50994"/>
    </source>
</evidence>
<evidence type="ECO:0000313" key="3">
    <source>
        <dbReference type="Proteomes" id="UP000257109"/>
    </source>
</evidence>
<evidence type="ECO:0000313" key="2">
    <source>
        <dbReference type="EMBL" id="RDX63125.1"/>
    </source>
</evidence>
<dbReference type="InterPro" id="IPR001584">
    <property type="entry name" value="Integrase_cat-core"/>
</dbReference>
<dbReference type="SUPFAM" id="SSF53098">
    <property type="entry name" value="Ribonuclease H-like"/>
    <property type="match status" value="1"/>
</dbReference>
<dbReference type="Pfam" id="PF00665">
    <property type="entry name" value="rve"/>
    <property type="match status" value="1"/>
</dbReference>
<feature type="domain" description="Integrase catalytic" evidence="1">
    <location>
        <begin position="28"/>
        <end position="113"/>
    </location>
</feature>
<dbReference type="AlphaFoldDB" id="A0A371EAR1"/>